<evidence type="ECO:0000259" key="5">
    <source>
        <dbReference type="Pfam" id="PF04085"/>
    </source>
</evidence>
<reference evidence="6 7" key="1">
    <citation type="submission" date="2020-03" db="EMBL/GenBank/DDBJ databases">
        <title>Sphingomonas sp. nov., isolated from fish.</title>
        <authorList>
            <person name="Hyun D.-W."/>
            <person name="Bae J.-W."/>
        </authorList>
    </citation>
    <scope>NUCLEOTIDE SEQUENCE [LARGE SCALE GENOMIC DNA]</scope>
    <source>
        <strain evidence="6 7">HDW15B</strain>
    </source>
</reference>
<evidence type="ECO:0000256" key="2">
    <source>
        <dbReference type="ARBA" id="ARBA00013855"/>
    </source>
</evidence>
<dbReference type="InterPro" id="IPR055342">
    <property type="entry name" value="MreC_beta-barrel_core"/>
</dbReference>
<evidence type="ECO:0000256" key="4">
    <source>
        <dbReference type="ARBA" id="ARBA00032089"/>
    </source>
</evidence>
<dbReference type="InterPro" id="IPR042177">
    <property type="entry name" value="Cell/Rod_1"/>
</dbReference>
<dbReference type="InterPro" id="IPR007221">
    <property type="entry name" value="MreC"/>
</dbReference>
<dbReference type="EMBL" id="CP049869">
    <property type="protein sequence ID" value="QIK79669.1"/>
    <property type="molecule type" value="Genomic_DNA"/>
</dbReference>
<evidence type="ECO:0000256" key="1">
    <source>
        <dbReference type="ARBA" id="ARBA00009369"/>
    </source>
</evidence>
<keyword evidence="7" id="KW-1185">Reference proteome</keyword>
<dbReference type="Pfam" id="PF04085">
    <property type="entry name" value="MreC"/>
    <property type="match status" value="1"/>
</dbReference>
<organism evidence="6 7">
    <name type="scientific">Sphingomonas piscis</name>
    <dbReference type="NCBI Taxonomy" id="2714943"/>
    <lineage>
        <taxon>Bacteria</taxon>
        <taxon>Pseudomonadati</taxon>
        <taxon>Pseudomonadota</taxon>
        <taxon>Alphaproteobacteria</taxon>
        <taxon>Sphingomonadales</taxon>
        <taxon>Sphingomonadaceae</taxon>
        <taxon>Sphingomonas</taxon>
    </lineage>
</organism>
<gene>
    <name evidence="6" type="ORF">G7077_12880</name>
</gene>
<accession>A0A6G7YSG0</accession>
<feature type="domain" description="Rod shape-determining protein MreC beta-barrel core" evidence="5">
    <location>
        <begin position="7"/>
        <end position="134"/>
    </location>
</feature>
<evidence type="ECO:0000256" key="3">
    <source>
        <dbReference type="ARBA" id="ARBA00022960"/>
    </source>
</evidence>
<keyword evidence="3" id="KW-0133">Cell shape</keyword>
<name>A0A6G7YSG0_9SPHN</name>
<protein>
    <recommendedName>
        <fullName evidence="2">Cell shape-determining protein MreC</fullName>
    </recommendedName>
    <alternativeName>
        <fullName evidence="4">Cell shape protein MreC</fullName>
    </alternativeName>
</protein>
<dbReference type="AlphaFoldDB" id="A0A6G7YSG0"/>
<dbReference type="Proteomes" id="UP000503222">
    <property type="component" value="Chromosome"/>
</dbReference>
<dbReference type="Gene3D" id="2.40.10.350">
    <property type="entry name" value="Rod shape-determining protein MreC, domain 2"/>
    <property type="match status" value="1"/>
</dbReference>
<dbReference type="Gene3D" id="2.40.10.340">
    <property type="entry name" value="Rod shape-determining protein MreC, domain 1"/>
    <property type="match status" value="1"/>
</dbReference>
<dbReference type="GO" id="GO:0008360">
    <property type="term" value="P:regulation of cell shape"/>
    <property type="evidence" value="ECO:0007669"/>
    <property type="project" value="UniProtKB-KW"/>
</dbReference>
<evidence type="ECO:0000313" key="6">
    <source>
        <dbReference type="EMBL" id="QIK79669.1"/>
    </source>
</evidence>
<proteinExistence type="inferred from homology"/>
<dbReference type="GO" id="GO:0005886">
    <property type="term" value="C:plasma membrane"/>
    <property type="evidence" value="ECO:0007669"/>
    <property type="project" value="TreeGrafter"/>
</dbReference>
<dbReference type="PANTHER" id="PTHR34138:SF1">
    <property type="entry name" value="CELL SHAPE-DETERMINING PROTEIN MREC"/>
    <property type="match status" value="1"/>
</dbReference>
<dbReference type="KEGG" id="spii:G7077_12880"/>
<sequence>MVATGRIVGSSFGSLRRFAILSAGSGDGVQTRMPVRAAQGLIGQVTDVGRLASRVMLISDKLSQVPATLLRGAVPVIAEGRGDGTVAVRPLEVGQNPFRRGDIIVTSGTGGIYPPLIPVARVVRLDEYGAIAMPLADPARVNFAVVEQAYEPEVQANETRDVAEQR</sequence>
<dbReference type="InterPro" id="IPR042175">
    <property type="entry name" value="Cell/Rod_MreC_2"/>
</dbReference>
<evidence type="ECO:0000313" key="7">
    <source>
        <dbReference type="Proteomes" id="UP000503222"/>
    </source>
</evidence>
<comment type="similarity">
    <text evidence="1">Belongs to the MreC family.</text>
</comment>
<dbReference type="PANTHER" id="PTHR34138">
    <property type="entry name" value="CELL SHAPE-DETERMINING PROTEIN MREC"/>
    <property type="match status" value="1"/>
</dbReference>